<evidence type="ECO:0000256" key="1">
    <source>
        <dbReference type="HAMAP-Rule" id="MF_00347"/>
    </source>
</evidence>
<dbReference type="PIRSF" id="PIRSF015589">
    <property type="entry name" value="PP_kinase"/>
    <property type="match status" value="1"/>
</dbReference>
<evidence type="ECO:0000313" key="8">
    <source>
        <dbReference type="Proteomes" id="UP000066624"/>
    </source>
</evidence>
<evidence type="ECO:0000259" key="5">
    <source>
        <dbReference type="Pfam" id="PF13090"/>
    </source>
</evidence>
<dbReference type="GO" id="GO:0006799">
    <property type="term" value="P:polyphosphate biosynthetic process"/>
    <property type="evidence" value="ECO:0007669"/>
    <property type="project" value="UniProtKB-UniRule"/>
</dbReference>
<comment type="PTM">
    <text evidence="1 2">An intermediate of this reaction is the autophosphorylated ppk in which a phosphate is covalently linked to a histidine residue through a N-P bond.</text>
</comment>
<dbReference type="InterPro" id="IPR025198">
    <property type="entry name" value="PPK_N_dom"/>
</dbReference>
<dbReference type="Pfam" id="PF13090">
    <property type="entry name" value="PP_kinase_C"/>
    <property type="match status" value="1"/>
</dbReference>
<keyword evidence="1" id="KW-0547">Nucleotide-binding</keyword>
<feature type="domain" description="Polyphosphate kinase middle" evidence="3">
    <location>
        <begin position="157"/>
        <end position="339"/>
    </location>
</feature>
<keyword evidence="8" id="KW-1185">Reference proteome</keyword>
<comment type="similarity">
    <text evidence="1 2">Belongs to the polyphosphate kinase 1 (PPK1) family.</text>
</comment>
<feature type="active site" description="Phosphohistidine intermediate" evidence="1">
    <location>
        <position position="471"/>
    </location>
</feature>
<dbReference type="InterPro" id="IPR003414">
    <property type="entry name" value="PP_kinase"/>
</dbReference>
<dbReference type="Pfam" id="PF02503">
    <property type="entry name" value="PP_kinase"/>
    <property type="match status" value="1"/>
</dbReference>
<keyword evidence="1" id="KW-0460">Magnesium</keyword>
<dbReference type="InterPro" id="IPR024953">
    <property type="entry name" value="PP_kinase_middle"/>
</dbReference>
<dbReference type="Gene3D" id="3.30.1840.10">
    <property type="entry name" value="Polyphosphate kinase middle domain"/>
    <property type="match status" value="1"/>
</dbReference>
<dbReference type="NCBIfam" id="NF003917">
    <property type="entry name" value="PRK05443.1-1"/>
    <property type="match status" value="1"/>
</dbReference>
<dbReference type="InterPro" id="IPR036832">
    <property type="entry name" value="PPK_N_dom_sf"/>
</dbReference>
<dbReference type="NCBIfam" id="NF003921">
    <property type="entry name" value="PRK05443.2-2"/>
    <property type="match status" value="1"/>
</dbReference>
<dbReference type="PATRIC" id="fig|1579979.3.peg.2077"/>
<evidence type="ECO:0000259" key="6">
    <source>
        <dbReference type="Pfam" id="PF17941"/>
    </source>
</evidence>
<feature type="binding site" evidence="1">
    <location>
        <position position="628"/>
    </location>
    <ligand>
        <name>ATP</name>
        <dbReference type="ChEBI" id="CHEBI:30616"/>
    </ligand>
</feature>
<proteinExistence type="inferred from homology"/>
<feature type="domain" description="Polyphosphate kinase N-terminal" evidence="4">
    <location>
        <begin position="43"/>
        <end position="149"/>
    </location>
</feature>
<dbReference type="SUPFAM" id="SSF56024">
    <property type="entry name" value="Phospholipase D/nuclease"/>
    <property type="match status" value="2"/>
</dbReference>
<dbReference type="PANTHER" id="PTHR30218">
    <property type="entry name" value="POLYPHOSPHATE KINASE"/>
    <property type="match status" value="1"/>
</dbReference>
<dbReference type="GO" id="GO:0046872">
    <property type="term" value="F:metal ion binding"/>
    <property type="evidence" value="ECO:0007669"/>
    <property type="project" value="UniProtKB-KW"/>
</dbReference>
<dbReference type="GO" id="GO:0009358">
    <property type="term" value="C:polyphosphate kinase complex"/>
    <property type="evidence" value="ECO:0007669"/>
    <property type="project" value="InterPro"/>
</dbReference>
<keyword evidence="1 2" id="KW-0597">Phosphoprotein</keyword>
<dbReference type="Pfam" id="PF13089">
    <property type="entry name" value="PP_kinase_N"/>
    <property type="match status" value="1"/>
</dbReference>
<dbReference type="PANTHER" id="PTHR30218:SF0">
    <property type="entry name" value="POLYPHOSPHATE KINASE"/>
    <property type="match status" value="1"/>
</dbReference>
<evidence type="ECO:0000313" key="7">
    <source>
        <dbReference type="EMBL" id="AKS42397.1"/>
    </source>
</evidence>
<dbReference type="HAMAP" id="MF_00347">
    <property type="entry name" value="Polyphosphate_kinase"/>
    <property type="match status" value="1"/>
</dbReference>
<evidence type="ECO:0000259" key="4">
    <source>
        <dbReference type="Pfam" id="PF13089"/>
    </source>
</evidence>
<accession>A0A0K0XXN7</accession>
<dbReference type="NCBIfam" id="TIGR03705">
    <property type="entry name" value="poly_P_kin"/>
    <property type="match status" value="1"/>
</dbReference>
<feature type="domain" description="Polyphosphate kinase C-terminal" evidence="6">
    <location>
        <begin position="367"/>
        <end position="530"/>
    </location>
</feature>
<dbReference type="InterPro" id="IPR025200">
    <property type="entry name" value="PPK_C_dom2"/>
</dbReference>
<dbReference type="RefSeq" id="WP_082169652.1">
    <property type="nucleotide sequence ID" value="NZ_CP012154.1"/>
</dbReference>
<organism evidence="7 8">
    <name type="scientific">Wenzhouxiangella marina</name>
    <dbReference type="NCBI Taxonomy" id="1579979"/>
    <lineage>
        <taxon>Bacteria</taxon>
        <taxon>Pseudomonadati</taxon>
        <taxon>Pseudomonadota</taxon>
        <taxon>Gammaproteobacteria</taxon>
        <taxon>Chromatiales</taxon>
        <taxon>Wenzhouxiangellaceae</taxon>
        <taxon>Wenzhouxiangella</taxon>
    </lineage>
</organism>
<feature type="binding site" evidence="1">
    <location>
        <position position="81"/>
    </location>
    <ligand>
        <name>ATP</name>
        <dbReference type="ChEBI" id="CHEBI:30616"/>
    </ligand>
</feature>
<dbReference type="NCBIfam" id="NF003918">
    <property type="entry name" value="PRK05443.1-2"/>
    <property type="match status" value="1"/>
</dbReference>
<feature type="binding site" evidence="1">
    <location>
        <position position="504"/>
    </location>
    <ligand>
        <name>ATP</name>
        <dbReference type="ChEBI" id="CHEBI:30616"/>
    </ligand>
</feature>
<dbReference type="Pfam" id="PF17941">
    <property type="entry name" value="PP_kinase_C_1"/>
    <property type="match status" value="1"/>
</dbReference>
<dbReference type="InterPro" id="IPR041108">
    <property type="entry name" value="PP_kinase_C_1"/>
</dbReference>
<dbReference type="STRING" id="1579979.WM2015_2032"/>
<dbReference type="SUPFAM" id="SSF143724">
    <property type="entry name" value="PHP14-like"/>
    <property type="match status" value="1"/>
</dbReference>
<keyword evidence="1 2" id="KW-0808">Transferase</keyword>
<comment type="function">
    <text evidence="1 2">Catalyzes the reversible transfer of the terminal phosphate of ATP to form a long-chain polyphosphate (polyP).</text>
</comment>
<name>A0A0K0XXN7_9GAMM</name>
<evidence type="ECO:0000256" key="2">
    <source>
        <dbReference type="RuleBase" id="RU003800"/>
    </source>
</evidence>
<dbReference type="GO" id="GO:0005524">
    <property type="term" value="F:ATP binding"/>
    <property type="evidence" value="ECO:0007669"/>
    <property type="project" value="UniProtKB-KW"/>
</dbReference>
<reference evidence="7 8" key="1">
    <citation type="submission" date="2015-07" db="EMBL/GenBank/DDBJ databases">
        <authorList>
            <person name="Noorani M."/>
        </authorList>
    </citation>
    <scope>NUCLEOTIDE SEQUENCE [LARGE SCALE GENOMIC DNA]</scope>
    <source>
        <strain evidence="7 8">KCTC 42284</strain>
    </source>
</reference>
<keyword evidence="1 7" id="KW-0418">Kinase</keyword>
<dbReference type="CDD" id="cd09168">
    <property type="entry name" value="PLDc_PaPPK1_C2_like"/>
    <property type="match status" value="1"/>
</dbReference>
<feature type="binding site" evidence="1">
    <location>
        <position position="441"/>
    </location>
    <ligand>
        <name>Mg(2+)</name>
        <dbReference type="ChEBI" id="CHEBI:18420"/>
    </ligand>
</feature>
<dbReference type="GO" id="GO:0008976">
    <property type="term" value="F:polyphosphate kinase activity"/>
    <property type="evidence" value="ECO:0007669"/>
    <property type="project" value="UniProtKB-UniRule"/>
</dbReference>
<feature type="domain" description="Polyphosphate kinase C-terminal" evidence="5">
    <location>
        <begin position="542"/>
        <end position="711"/>
    </location>
</feature>
<comment type="cofactor">
    <cofactor evidence="1">
        <name>Mg(2+)</name>
        <dbReference type="ChEBI" id="CHEBI:18420"/>
    </cofactor>
</comment>
<dbReference type="EMBL" id="CP012154">
    <property type="protein sequence ID" value="AKS42397.1"/>
    <property type="molecule type" value="Genomic_DNA"/>
</dbReference>
<dbReference type="InterPro" id="IPR036830">
    <property type="entry name" value="PP_kinase_middle_dom_sf"/>
</dbReference>
<comment type="catalytic activity">
    <reaction evidence="1 2">
        <text>[phosphate](n) + ATP = [phosphate](n+1) + ADP</text>
        <dbReference type="Rhea" id="RHEA:19573"/>
        <dbReference type="Rhea" id="RHEA-COMP:9859"/>
        <dbReference type="Rhea" id="RHEA-COMP:14280"/>
        <dbReference type="ChEBI" id="CHEBI:16838"/>
        <dbReference type="ChEBI" id="CHEBI:30616"/>
        <dbReference type="ChEBI" id="CHEBI:456216"/>
        <dbReference type="EC" id="2.7.4.1"/>
    </reaction>
</comment>
<sequence length="722" mass="81659">MSASEPIIQLSSSTRLTSISEVRQQAAELSEWRQDRLDAPELYLNRELSLLAFTRRVLELARDETVPLLERLRFLCISCTNLDEFFEVRVASVRQRLQHGVLQPGPDGLSPTEALEAIRSAVLEMVAEQYRVMNEELTPALARQGIHILRRSEWSKKQRKWLHQHFRQELMPVLSPLGLDPAHPFPRILNKSLNFAVALEGRDAFGRDSGMALVRAPRSLPRIIRVPKSYSHGPNDFVFLSSILHAFIDELFPGMKVRGCYQFRVTRNSELFVDEEEIEDLARALEGELMERGFAEAVRLEVADNCPGDIARFLGSKFGIEDSDIYRCDGPVNLNRMSAICDLADRPDLKYPPYQPHTPKSLLPTANLFASLRRRDWILHHPYDSFQPVVDLMRQAASDPAVLAIKQTLYRTGVDSALVGLLIEAARAGKDVTVIVELRARFDEEANITLATRLQEAGVQVVYGVVGHKTHAKMMMIVRRERGRLHRYVHLGTGNYHQGTAKGYTDWSLMSADPDLCQDVHRIFQQLSGLGKVQALNKVVQSPFGLHDFLLERIERETEHARAGRPAAISAKMNSLTEPGIIQALYTASRAGVDIRLVVRGICCLRPGVPGLSETIRVRSILGRFLEHSRVYHFQNGDAPETWASSADWMERNLFQRVEVCFPICDPKASKRIVRESIELPFEDNLQAWELHADGSYHLLQPLGNDEPRSAQQALIEQYSHG</sequence>
<protein>
    <recommendedName>
        <fullName evidence="1 2">Polyphosphate kinase</fullName>
        <ecNumber evidence="1 2">2.7.4.1</ecNumber>
    </recommendedName>
    <alternativeName>
        <fullName evidence="1">ATP-polyphosphate phosphotransferase</fullName>
    </alternativeName>
    <alternativeName>
        <fullName evidence="1">Polyphosphoric acid kinase</fullName>
    </alternativeName>
</protein>
<gene>
    <name evidence="1" type="primary">ppk</name>
    <name evidence="7" type="ORF">WM2015_2032</name>
</gene>
<dbReference type="AlphaFoldDB" id="A0A0K0XXN7"/>
<dbReference type="OrthoDB" id="9761456at2"/>
<dbReference type="SUPFAM" id="SSF140356">
    <property type="entry name" value="PPK N-terminal domain-like"/>
    <property type="match status" value="1"/>
</dbReference>
<feature type="binding site" evidence="1">
    <location>
        <position position="600"/>
    </location>
    <ligand>
        <name>ATP</name>
        <dbReference type="ChEBI" id="CHEBI:30616"/>
    </ligand>
</feature>
<dbReference type="Gene3D" id="3.30.870.10">
    <property type="entry name" value="Endonuclease Chain A"/>
    <property type="match status" value="2"/>
</dbReference>
<dbReference type="EC" id="2.7.4.1" evidence="1 2"/>
<dbReference type="Gene3D" id="1.20.58.310">
    <property type="entry name" value="Polyphosphate kinase N-terminal domain"/>
    <property type="match status" value="1"/>
</dbReference>
<keyword evidence="1" id="KW-0067">ATP-binding</keyword>
<evidence type="ECO:0000259" key="3">
    <source>
        <dbReference type="Pfam" id="PF02503"/>
    </source>
</evidence>
<feature type="binding site" evidence="1">
    <location>
        <position position="411"/>
    </location>
    <ligand>
        <name>Mg(2+)</name>
        <dbReference type="ChEBI" id="CHEBI:18420"/>
    </ligand>
</feature>
<keyword evidence="1" id="KW-0479">Metal-binding</keyword>
<dbReference type="Proteomes" id="UP000066624">
    <property type="component" value="Chromosome"/>
</dbReference>
<dbReference type="KEGG" id="wma:WM2015_2032"/>